<dbReference type="RefSeq" id="WP_308914501.1">
    <property type="nucleotide sequence ID" value="NZ_JAVGVR010000002.1"/>
</dbReference>
<name>A0AA90TWN1_9BACI</name>
<dbReference type="InterPro" id="IPR050248">
    <property type="entry name" value="Polysacc_deacetylase_ArnD"/>
</dbReference>
<feature type="compositionally biased region" description="Basic and acidic residues" evidence="1">
    <location>
        <begin position="76"/>
        <end position="99"/>
    </location>
</feature>
<protein>
    <submittedName>
        <fullName evidence="3">Polysaccharide deacetylase family protein</fullName>
        <ecNumber evidence="3">3.-.-.-</ecNumber>
    </submittedName>
</protein>
<dbReference type="EC" id="3.-.-.-" evidence="3"/>
<feature type="domain" description="NodB homology" evidence="2">
    <location>
        <begin position="142"/>
        <end position="326"/>
    </location>
</feature>
<dbReference type="Pfam" id="PF01522">
    <property type="entry name" value="Polysacc_deac_1"/>
    <property type="match status" value="1"/>
</dbReference>
<gene>
    <name evidence="3" type="ORF">RCG21_32265</name>
</gene>
<dbReference type="EMBL" id="JAVGVR010000002">
    <property type="protein sequence ID" value="MDQ6600873.1"/>
    <property type="molecule type" value="Genomic_DNA"/>
</dbReference>
<dbReference type="InterPro" id="IPR002509">
    <property type="entry name" value="NODB_dom"/>
</dbReference>
<evidence type="ECO:0000313" key="3">
    <source>
        <dbReference type="EMBL" id="MDQ6600873.1"/>
    </source>
</evidence>
<accession>A0AA90TWN1</accession>
<dbReference type="InterPro" id="IPR011330">
    <property type="entry name" value="Glyco_hydro/deAcase_b/a-brl"/>
</dbReference>
<sequence>MRMGKNSWVKGTFLCSLAVGIIASGAFTIYNFSEKVKANEPSIQKDSRKMPLKKVGETIYQVNMDDQFEKERIQEKKHADLGQKQQKVDEETHSDEQRPTAKHPVPNHAATKRMNTPNSSKQETNVVPPKEDKSKTVYSSKRTIYLTFDDGPESYTEDILASLEKYHFKATFFMLDGNIKRYPNAVKEMVTLGDSIGIHGVTHNVKLFYASEKSVLGEINQTNPTLKTITGEDSYLIRTPYGSYPYMTEKERKAVSAGGYMLWDWNIDSQDWYYKDERFVKNVINQLKQKSKHKGPIVILMHEKKETLKYLPKLLDYLSIHGYEGKAISSSMSPVHF</sequence>
<organism evidence="3 4">
    <name type="scientific">Bacillus salipaludis</name>
    <dbReference type="NCBI Taxonomy" id="2547811"/>
    <lineage>
        <taxon>Bacteria</taxon>
        <taxon>Bacillati</taxon>
        <taxon>Bacillota</taxon>
        <taxon>Bacilli</taxon>
        <taxon>Bacillales</taxon>
        <taxon>Bacillaceae</taxon>
        <taxon>Bacillus</taxon>
    </lineage>
</organism>
<keyword evidence="3" id="KW-0378">Hydrolase</keyword>
<dbReference type="GO" id="GO:0005975">
    <property type="term" value="P:carbohydrate metabolic process"/>
    <property type="evidence" value="ECO:0007669"/>
    <property type="project" value="InterPro"/>
</dbReference>
<comment type="caution">
    <text evidence="3">The sequence shown here is derived from an EMBL/GenBank/DDBJ whole genome shotgun (WGS) entry which is preliminary data.</text>
</comment>
<dbReference type="PROSITE" id="PS51677">
    <property type="entry name" value="NODB"/>
    <property type="match status" value="1"/>
</dbReference>
<dbReference type="AlphaFoldDB" id="A0AA90TWN1"/>
<feature type="compositionally biased region" description="Polar residues" evidence="1">
    <location>
        <begin position="113"/>
        <end position="125"/>
    </location>
</feature>
<evidence type="ECO:0000259" key="2">
    <source>
        <dbReference type="PROSITE" id="PS51677"/>
    </source>
</evidence>
<evidence type="ECO:0000256" key="1">
    <source>
        <dbReference type="SAM" id="MobiDB-lite"/>
    </source>
</evidence>
<dbReference type="Gene3D" id="3.20.20.370">
    <property type="entry name" value="Glycoside hydrolase/deacetylase"/>
    <property type="match status" value="1"/>
</dbReference>
<dbReference type="PANTHER" id="PTHR10587">
    <property type="entry name" value="GLYCOSYL TRANSFERASE-RELATED"/>
    <property type="match status" value="1"/>
</dbReference>
<dbReference type="GO" id="GO:0016810">
    <property type="term" value="F:hydrolase activity, acting on carbon-nitrogen (but not peptide) bonds"/>
    <property type="evidence" value="ECO:0007669"/>
    <property type="project" value="InterPro"/>
</dbReference>
<dbReference type="CDD" id="cd10944">
    <property type="entry name" value="CE4_SmPgdA_like"/>
    <property type="match status" value="1"/>
</dbReference>
<dbReference type="PANTHER" id="PTHR10587:SF125">
    <property type="entry name" value="POLYSACCHARIDE DEACETYLASE YHEN-RELATED"/>
    <property type="match status" value="1"/>
</dbReference>
<feature type="region of interest" description="Disordered" evidence="1">
    <location>
        <begin position="76"/>
        <end position="134"/>
    </location>
</feature>
<proteinExistence type="predicted"/>
<dbReference type="Proteomes" id="UP001178888">
    <property type="component" value="Unassembled WGS sequence"/>
</dbReference>
<reference evidence="3" key="1">
    <citation type="submission" date="2023-08" db="EMBL/GenBank/DDBJ databases">
        <title>Nitrogen cycling bacteria in agricultural field soils.</title>
        <authorList>
            <person name="Jang J."/>
        </authorList>
    </citation>
    <scope>NUCLEOTIDE SEQUENCE</scope>
    <source>
        <strain evidence="3">PS3-36</strain>
    </source>
</reference>
<dbReference type="SUPFAM" id="SSF88713">
    <property type="entry name" value="Glycoside hydrolase/deacetylase"/>
    <property type="match status" value="1"/>
</dbReference>
<keyword evidence="4" id="KW-1185">Reference proteome</keyword>
<evidence type="ECO:0000313" key="4">
    <source>
        <dbReference type="Proteomes" id="UP001178888"/>
    </source>
</evidence>